<gene>
    <name evidence="3" type="ORF">GP2143_02085</name>
</gene>
<evidence type="ECO:0000259" key="2">
    <source>
        <dbReference type="SMART" id="SM00769"/>
    </source>
</evidence>
<dbReference type="SMART" id="SM00769">
    <property type="entry name" value="WHy"/>
    <property type="match status" value="1"/>
</dbReference>
<dbReference type="Pfam" id="PF03168">
    <property type="entry name" value="LEA_2"/>
    <property type="match status" value="1"/>
</dbReference>
<dbReference type="STRING" id="247633.GP2143_02085"/>
<proteinExistence type="predicted"/>
<dbReference type="eggNOG" id="COG5608">
    <property type="taxonomic scope" value="Bacteria"/>
</dbReference>
<dbReference type="SUPFAM" id="SSF117070">
    <property type="entry name" value="LEA14-like"/>
    <property type="match status" value="1"/>
</dbReference>
<name>A0YG44_9GAMM</name>
<keyword evidence="4" id="KW-1185">Reference proteome</keyword>
<dbReference type="GO" id="GO:0009269">
    <property type="term" value="P:response to desiccation"/>
    <property type="evidence" value="ECO:0007669"/>
    <property type="project" value="InterPro"/>
</dbReference>
<keyword evidence="3" id="KW-0449">Lipoprotein</keyword>
<dbReference type="Proteomes" id="UP000004931">
    <property type="component" value="Unassembled WGS sequence"/>
</dbReference>
<dbReference type="InterPro" id="IPR004864">
    <property type="entry name" value="LEA_2"/>
</dbReference>
<accession>A0YG44</accession>
<feature type="chain" id="PRO_5002630725" evidence="1">
    <location>
        <begin position="34"/>
        <end position="160"/>
    </location>
</feature>
<sequence length="160" mass="17201">MFSTGISSAVWQFSVACCVVLLSSCASMGPAFEDPTVNITSFRILPSDSLNPRFEIGLHIVNPNNVALELQGLAYKASIEGHQILAGASNELPVVAAYGEADVVVTAQTDVFGGIRLLTDLFKKQRQQLTYQLTIKLDVGRFVPAINVEQNGQIALPGQH</sequence>
<evidence type="ECO:0000313" key="3">
    <source>
        <dbReference type="EMBL" id="EAW30294.1"/>
    </source>
</evidence>
<evidence type="ECO:0000313" key="4">
    <source>
        <dbReference type="Proteomes" id="UP000004931"/>
    </source>
</evidence>
<comment type="caution">
    <text evidence="3">The sequence shown here is derived from an EMBL/GenBank/DDBJ whole genome shotgun (WGS) entry which is preliminary data.</text>
</comment>
<dbReference type="Gene3D" id="2.60.40.1820">
    <property type="match status" value="1"/>
</dbReference>
<dbReference type="InterPro" id="IPR013990">
    <property type="entry name" value="WHy-dom"/>
</dbReference>
<protein>
    <submittedName>
        <fullName evidence="3">Putative lipoprotein</fullName>
    </submittedName>
</protein>
<evidence type="ECO:0000256" key="1">
    <source>
        <dbReference type="SAM" id="SignalP"/>
    </source>
</evidence>
<keyword evidence="1" id="KW-0732">Signal</keyword>
<dbReference type="OrthoDB" id="6196336at2"/>
<feature type="signal peptide" evidence="1">
    <location>
        <begin position="1"/>
        <end position="33"/>
    </location>
</feature>
<dbReference type="EMBL" id="AAVT01000009">
    <property type="protein sequence ID" value="EAW30294.1"/>
    <property type="molecule type" value="Genomic_DNA"/>
</dbReference>
<feature type="domain" description="Water stress and hypersensitive response" evidence="2">
    <location>
        <begin position="37"/>
        <end position="157"/>
    </location>
</feature>
<organism evidence="3 4">
    <name type="scientific">marine gamma proteobacterium HTCC2143</name>
    <dbReference type="NCBI Taxonomy" id="247633"/>
    <lineage>
        <taxon>Bacteria</taxon>
        <taxon>Pseudomonadati</taxon>
        <taxon>Pseudomonadota</taxon>
        <taxon>Gammaproteobacteria</taxon>
        <taxon>Cellvibrionales</taxon>
        <taxon>Spongiibacteraceae</taxon>
        <taxon>BD1-7 clade</taxon>
    </lineage>
</organism>
<reference evidence="3 4" key="1">
    <citation type="journal article" date="2010" name="J. Bacteriol.">
        <title>Genome sequence of the oligotrophic marine Gammaproteobacterium HTCC2143, isolated from the Oregon Coast.</title>
        <authorList>
            <person name="Oh H.M."/>
            <person name="Kang I."/>
            <person name="Ferriera S."/>
            <person name="Giovannoni S.J."/>
            <person name="Cho J.C."/>
        </authorList>
    </citation>
    <scope>NUCLEOTIDE SEQUENCE [LARGE SCALE GENOMIC DNA]</scope>
    <source>
        <strain evidence="3 4">HTCC2143</strain>
    </source>
</reference>
<dbReference type="AlphaFoldDB" id="A0YG44"/>